<evidence type="ECO:0000256" key="6">
    <source>
        <dbReference type="SAM" id="MobiDB-lite"/>
    </source>
</evidence>
<dbReference type="InterPro" id="IPR001179">
    <property type="entry name" value="PPIase_FKBP_dom"/>
</dbReference>
<keyword evidence="9" id="KW-1185">Reference proteome</keyword>
<evidence type="ECO:0000256" key="1">
    <source>
        <dbReference type="ARBA" id="ARBA00000971"/>
    </source>
</evidence>
<evidence type="ECO:0000256" key="5">
    <source>
        <dbReference type="PROSITE-ProRule" id="PRU00277"/>
    </source>
</evidence>
<feature type="region of interest" description="Disordered" evidence="6">
    <location>
        <begin position="248"/>
        <end position="298"/>
    </location>
</feature>
<feature type="compositionally biased region" description="Acidic residues" evidence="6">
    <location>
        <begin position="143"/>
        <end position="154"/>
    </location>
</feature>
<dbReference type="GO" id="GO:0003755">
    <property type="term" value="F:peptidyl-prolyl cis-trans isomerase activity"/>
    <property type="evidence" value="ECO:0007669"/>
    <property type="project" value="UniProtKB-KW"/>
</dbReference>
<dbReference type="Gene3D" id="3.10.50.40">
    <property type="match status" value="2"/>
</dbReference>
<feature type="compositionally biased region" description="Acidic residues" evidence="6">
    <location>
        <begin position="119"/>
        <end position="135"/>
    </location>
</feature>
<evidence type="ECO:0000313" key="9">
    <source>
        <dbReference type="Proteomes" id="UP001054889"/>
    </source>
</evidence>
<dbReference type="AlphaFoldDB" id="A0AAV5CNK2"/>
<dbReference type="Pfam" id="PF17800">
    <property type="entry name" value="NPL"/>
    <property type="match status" value="2"/>
</dbReference>
<feature type="region of interest" description="Disordered" evidence="6">
    <location>
        <begin position="96"/>
        <end position="227"/>
    </location>
</feature>
<evidence type="ECO:0000256" key="4">
    <source>
        <dbReference type="ARBA" id="ARBA00023235"/>
    </source>
</evidence>
<dbReference type="PROSITE" id="PS50059">
    <property type="entry name" value="FKBP_PPIASE"/>
    <property type="match status" value="2"/>
</dbReference>
<comment type="caution">
    <text evidence="8">The sequence shown here is derived from an EMBL/GenBank/DDBJ whole genome shotgun (WGS) entry which is preliminary data.</text>
</comment>
<feature type="domain" description="PPIase FKBP-type" evidence="7">
    <location>
        <begin position="297"/>
        <end position="350"/>
    </location>
</feature>
<feature type="compositionally biased region" description="Acidic residues" evidence="6">
    <location>
        <begin position="431"/>
        <end position="447"/>
    </location>
</feature>
<dbReference type="InterPro" id="IPR041232">
    <property type="entry name" value="NPL"/>
</dbReference>
<keyword evidence="4 5" id="KW-0413">Isomerase</keyword>
<proteinExistence type="predicted"/>
<comment type="catalytic activity">
    <reaction evidence="1 5">
        <text>[protein]-peptidylproline (omega=180) = [protein]-peptidylproline (omega=0)</text>
        <dbReference type="Rhea" id="RHEA:16237"/>
        <dbReference type="Rhea" id="RHEA-COMP:10747"/>
        <dbReference type="Rhea" id="RHEA-COMP:10748"/>
        <dbReference type="ChEBI" id="CHEBI:83833"/>
        <dbReference type="ChEBI" id="CHEBI:83834"/>
        <dbReference type="EC" id="5.2.1.8"/>
    </reaction>
</comment>
<dbReference type="Proteomes" id="UP001054889">
    <property type="component" value="Unassembled WGS sequence"/>
</dbReference>
<evidence type="ECO:0000259" key="7">
    <source>
        <dbReference type="PROSITE" id="PS50059"/>
    </source>
</evidence>
<feature type="compositionally biased region" description="Basic and acidic residues" evidence="6">
    <location>
        <begin position="248"/>
        <end position="262"/>
    </location>
</feature>
<feature type="compositionally biased region" description="Basic and acidic residues" evidence="6">
    <location>
        <begin position="498"/>
        <end position="516"/>
    </location>
</feature>
<dbReference type="SUPFAM" id="SSF54534">
    <property type="entry name" value="FKBP-like"/>
    <property type="match status" value="2"/>
</dbReference>
<accession>A0AAV5CNK2</accession>
<protein>
    <recommendedName>
        <fullName evidence="2 5">peptidylprolyl isomerase</fullName>
        <ecNumber evidence="2 5">5.2.1.8</ecNumber>
    </recommendedName>
</protein>
<dbReference type="Pfam" id="PF00254">
    <property type="entry name" value="FKBP_C"/>
    <property type="match status" value="2"/>
</dbReference>
<reference evidence="8" key="2">
    <citation type="submission" date="2021-12" db="EMBL/GenBank/DDBJ databases">
        <title>Resequencing data analysis of finger millet.</title>
        <authorList>
            <person name="Hatakeyama M."/>
            <person name="Aluri S."/>
            <person name="Balachadran M.T."/>
            <person name="Sivarajan S.R."/>
            <person name="Poveda L."/>
            <person name="Shimizu-Inatsugi R."/>
            <person name="Schlapbach R."/>
            <person name="Sreeman S.M."/>
            <person name="Shimizu K.K."/>
        </authorList>
    </citation>
    <scope>NUCLEOTIDE SEQUENCE</scope>
</reference>
<feature type="region of interest" description="Disordered" evidence="6">
    <location>
        <begin position="408"/>
        <end position="582"/>
    </location>
</feature>
<dbReference type="EC" id="5.2.1.8" evidence="2 5"/>
<gene>
    <name evidence="8" type="primary">ga16885</name>
    <name evidence="8" type="ORF">PR202_ga16885</name>
</gene>
<sequence>MAFWGVEVKPGKPYIHQYEASHGRLRVCQATLGNCDAETRTVLQCNIGNKVPIKLCSLNPKLAEMCHLEVEFEEVEDVMFSVIGQSSIHLSGHYVGASGRRGTADDESESYGEDVGQSDTDEELASGEDSYESDFIDDREVIPDDGSDSMEEDSEKPKAGRRRRLNKYQMDSTDNDDDSSYKPAAKCDKDADSSYKPAAKRDNDDDPSCKPAAKRNASSVFDSCSEDEDLVPVSIGLAKKDSAKVAEEVKSSNVRTNDDTRKKSTNVQKRKRSAITEDPASPRDVTGANVSSPSKQGAGKVIRGWDIGISGMRVGDKRRLTVPPSMWCGEQLFLRFSSRPSLPDSSPMAFWGVEVKPGKPYIHQYEASHGRLRVCQATLGNCDAETRTVLQCNIGNKSSIHLSGHYVGASGRRGTADDESESYGEDVGQSDTDEELASGEDSYESDFIDDREVIPDDGSDSMEEDSEKPKAGRRRRRLNKYQMDSTDNDDDSSYKPAAKCDKDADSSYKPAAKRDNDDDPSCKPAAKRNASSVFDSCSEDEDLVPKSTNVQKRKRSAITEDPASPRDVTGANVSSPSKQGAGKVIRGWDIGISGMRVGDKRRLTVPPSMCYGDKSVGDVPKNSSVVYEVELVKVK</sequence>
<feature type="compositionally biased region" description="Basic and acidic residues" evidence="6">
    <location>
        <begin position="185"/>
        <end position="203"/>
    </location>
</feature>
<keyword evidence="3 5" id="KW-0697">Rotamase</keyword>
<evidence type="ECO:0000313" key="8">
    <source>
        <dbReference type="EMBL" id="GJM99755.1"/>
    </source>
</evidence>
<dbReference type="InterPro" id="IPR046357">
    <property type="entry name" value="PPIase_dom_sf"/>
</dbReference>
<feature type="domain" description="PPIase FKBP-type" evidence="7">
    <location>
        <begin position="580"/>
        <end position="635"/>
    </location>
</feature>
<evidence type="ECO:0000256" key="3">
    <source>
        <dbReference type="ARBA" id="ARBA00023110"/>
    </source>
</evidence>
<dbReference type="EMBL" id="BQKI01000008">
    <property type="protein sequence ID" value="GJM99755.1"/>
    <property type="molecule type" value="Genomic_DNA"/>
</dbReference>
<organism evidence="8 9">
    <name type="scientific">Eleusine coracana subsp. coracana</name>
    <dbReference type="NCBI Taxonomy" id="191504"/>
    <lineage>
        <taxon>Eukaryota</taxon>
        <taxon>Viridiplantae</taxon>
        <taxon>Streptophyta</taxon>
        <taxon>Embryophyta</taxon>
        <taxon>Tracheophyta</taxon>
        <taxon>Spermatophyta</taxon>
        <taxon>Magnoliopsida</taxon>
        <taxon>Liliopsida</taxon>
        <taxon>Poales</taxon>
        <taxon>Poaceae</taxon>
        <taxon>PACMAD clade</taxon>
        <taxon>Chloridoideae</taxon>
        <taxon>Cynodonteae</taxon>
        <taxon>Eleusininae</taxon>
        <taxon>Eleusine</taxon>
    </lineage>
</organism>
<dbReference type="Gene3D" id="2.60.120.340">
    <property type="entry name" value="Nucleoplasmin core domain"/>
    <property type="match status" value="2"/>
</dbReference>
<dbReference type="PANTHER" id="PTHR43811">
    <property type="entry name" value="FKBP-TYPE PEPTIDYL-PROLYL CIS-TRANS ISOMERASE FKPA"/>
    <property type="match status" value="1"/>
</dbReference>
<dbReference type="PANTHER" id="PTHR43811:SF48">
    <property type="entry name" value="PEPTIDYL-PROLYL CIS-TRANS ISOMERASE FKBP43"/>
    <property type="match status" value="1"/>
</dbReference>
<name>A0AAV5CNK2_ELECO</name>
<evidence type="ECO:0000256" key="2">
    <source>
        <dbReference type="ARBA" id="ARBA00013194"/>
    </source>
</evidence>
<reference evidence="8" key="1">
    <citation type="journal article" date="2018" name="DNA Res.">
        <title>Multiple hybrid de novo genome assembly of finger millet, an orphan allotetraploid crop.</title>
        <authorList>
            <person name="Hatakeyama M."/>
            <person name="Aluri S."/>
            <person name="Balachadran M.T."/>
            <person name="Sivarajan S.R."/>
            <person name="Patrignani A."/>
            <person name="Gruter S."/>
            <person name="Poveda L."/>
            <person name="Shimizu-Inatsugi R."/>
            <person name="Baeten J."/>
            <person name="Francoijs K.J."/>
            <person name="Nataraja K.N."/>
            <person name="Reddy Y.A.N."/>
            <person name="Phadnis S."/>
            <person name="Ravikumar R.L."/>
            <person name="Schlapbach R."/>
            <person name="Sreeman S.M."/>
            <person name="Shimizu K.K."/>
        </authorList>
    </citation>
    <scope>NUCLEOTIDE SEQUENCE</scope>
</reference>
<feature type="compositionally biased region" description="Acidic residues" evidence="6">
    <location>
        <begin position="455"/>
        <end position="466"/>
    </location>
</feature>